<feature type="transmembrane region" description="Helical" evidence="12">
    <location>
        <begin position="157"/>
        <end position="176"/>
    </location>
</feature>
<feature type="transmembrane region" description="Helical" evidence="12">
    <location>
        <begin position="43"/>
        <end position="69"/>
    </location>
</feature>
<dbReference type="Gene3D" id="1.20.1070.10">
    <property type="entry name" value="Rhodopsin 7-helix transmembrane proteins"/>
    <property type="match status" value="1"/>
</dbReference>
<dbReference type="InterPro" id="IPR000276">
    <property type="entry name" value="GPCR_Rhodpsn"/>
</dbReference>
<comment type="subcellular location">
    <subcellularLocation>
        <location evidence="2">Cell membrane</location>
        <topology evidence="2">Multi-pass membrane protein</topology>
    </subcellularLocation>
</comment>
<evidence type="ECO:0000256" key="9">
    <source>
        <dbReference type="ARBA" id="ARBA00023136"/>
    </source>
</evidence>
<organism evidence="14 15">
    <name type="scientific">Podarcis muralis</name>
    <name type="common">Wall lizard</name>
    <name type="synonym">Lacerta muralis</name>
    <dbReference type="NCBI Taxonomy" id="64176"/>
    <lineage>
        <taxon>Eukaryota</taxon>
        <taxon>Metazoa</taxon>
        <taxon>Chordata</taxon>
        <taxon>Craniata</taxon>
        <taxon>Vertebrata</taxon>
        <taxon>Euteleostomi</taxon>
        <taxon>Lepidosauria</taxon>
        <taxon>Squamata</taxon>
        <taxon>Bifurcata</taxon>
        <taxon>Unidentata</taxon>
        <taxon>Episquamata</taxon>
        <taxon>Laterata</taxon>
        <taxon>Lacertibaenia</taxon>
        <taxon>Lacertidae</taxon>
        <taxon>Podarcis</taxon>
    </lineage>
</organism>
<feature type="transmembrane region" description="Helical" evidence="12">
    <location>
        <begin position="254"/>
        <end position="277"/>
    </location>
</feature>
<feature type="transmembrane region" description="Helical" evidence="12">
    <location>
        <begin position="289"/>
        <end position="307"/>
    </location>
</feature>
<dbReference type="PANTHER" id="PTHR26452">
    <property type="entry name" value="OLFACTORY RECEPTOR"/>
    <property type="match status" value="1"/>
</dbReference>
<evidence type="ECO:0000313" key="14">
    <source>
        <dbReference type="Ensembl" id="ENSPMRP00000023016.1"/>
    </source>
</evidence>
<reference evidence="14" key="2">
    <citation type="submission" date="2025-08" db="UniProtKB">
        <authorList>
            <consortium name="Ensembl"/>
        </authorList>
    </citation>
    <scope>IDENTIFICATION</scope>
</reference>
<keyword evidence="10" id="KW-0675">Receptor</keyword>
<keyword evidence="7 12" id="KW-1133">Transmembrane helix</keyword>
<keyword evidence="6" id="KW-0552">Olfaction</keyword>
<evidence type="ECO:0000256" key="4">
    <source>
        <dbReference type="ARBA" id="ARBA00022606"/>
    </source>
</evidence>
<keyword evidence="11" id="KW-0807">Transducer</keyword>
<dbReference type="PRINTS" id="PR00237">
    <property type="entry name" value="GPCRRHODOPSN"/>
</dbReference>
<evidence type="ECO:0000256" key="8">
    <source>
        <dbReference type="ARBA" id="ARBA00023040"/>
    </source>
</evidence>
<evidence type="ECO:0000256" key="12">
    <source>
        <dbReference type="SAM" id="Phobius"/>
    </source>
</evidence>
<evidence type="ECO:0000256" key="1">
    <source>
        <dbReference type="ARBA" id="ARBA00002936"/>
    </source>
</evidence>
<dbReference type="InterPro" id="IPR000725">
    <property type="entry name" value="Olfact_rcpt"/>
</dbReference>
<dbReference type="Proteomes" id="UP000472272">
    <property type="component" value="Chromosome 13"/>
</dbReference>
<evidence type="ECO:0000256" key="3">
    <source>
        <dbReference type="ARBA" id="ARBA00022475"/>
    </source>
</evidence>
<keyword evidence="8" id="KW-0297">G-protein coupled receptor</keyword>
<evidence type="ECO:0000256" key="6">
    <source>
        <dbReference type="ARBA" id="ARBA00022725"/>
    </source>
</evidence>
<name>A0A670JF42_PODMU</name>
<evidence type="ECO:0000256" key="2">
    <source>
        <dbReference type="ARBA" id="ARBA00004651"/>
    </source>
</evidence>
<evidence type="ECO:0000256" key="10">
    <source>
        <dbReference type="ARBA" id="ARBA00023170"/>
    </source>
</evidence>
<evidence type="ECO:0000256" key="11">
    <source>
        <dbReference type="ARBA" id="ARBA00023224"/>
    </source>
</evidence>
<dbReference type="GO" id="GO:0004930">
    <property type="term" value="F:G protein-coupled receptor activity"/>
    <property type="evidence" value="ECO:0007669"/>
    <property type="project" value="UniProtKB-KW"/>
</dbReference>
<dbReference type="Pfam" id="PF13853">
    <property type="entry name" value="7tm_4"/>
    <property type="match status" value="1"/>
</dbReference>
<evidence type="ECO:0000256" key="7">
    <source>
        <dbReference type="ARBA" id="ARBA00022989"/>
    </source>
</evidence>
<evidence type="ECO:0000259" key="13">
    <source>
        <dbReference type="PROSITE" id="PS50262"/>
    </source>
</evidence>
<gene>
    <name evidence="14" type="primary">LOC114608064</name>
</gene>
<dbReference type="CDD" id="cd15227">
    <property type="entry name" value="7tmA_OR14-like"/>
    <property type="match status" value="1"/>
</dbReference>
<accession>A0A670JF42</accession>
<dbReference type="OMA" id="IITYMQV"/>
<protein>
    <submittedName>
        <fullName evidence="14">Olfactory receptor 14A16-like</fullName>
    </submittedName>
</protein>
<feature type="transmembrane region" description="Helical" evidence="12">
    <location>
        <begin position="116"/>
        <end position="136"/>
    </location>
</feature>
<proteinExistence type="predicted"/>
<keyword evidence="5 12" id="KW-0812">Transmembrane</keyword>
<dbReference type="GeneTree" id="ENSGT01050000244828"/>
<dbReference type="AlphaFoldDB" id="A0A670JF42"/>
<dbReference type="FunFam" id="1.20.1070.10:FF:000037">
    <property type="entry name" value="Olfactory receptor"/>
    <property type="match status" value="1"/>
</dbReference>
<evidence type="ECO:0000256" key="5">
    <source>
        <dbReference type="ARBA" id="ARBA00022692"/>
    </source>
</evidence>
<dbReference type="Ensembl" id="ENSPMRT00000024449.1">
    <property type="protein sequence ID" value="ENSPMRP00000023016.1"/>
    <property type="gene ID" value="ENSPMRG00000014947.1"/>
</dbReference>
<reference evidence="14" key="3">
    <citation type="submission" date="2025-09" db="UniProtKB">
        <authorList>
            <consortium name="Ensembl"/>
        </authorList>
    </citation>
    <scope>IDENTIFICATION</scope>
</reference>
<dbReference type="SUPFAM" id="SSF81321">
    <property type="entry name" value="Family A G protein-coupled receptor-like"/>
    <property type="match status" value="1"/>
</dbReference>
<keyword evidence="4" id="KW-0716">Sensory transduction</keyword>
<feature type="domain" description="G-protein coupled receptors family 1 profile" evidence="13">
    <location>
        <begin position="59"/>
        <end position="307"/>
    </location>
</feature>
<dbReference type="InterPro" id="IPR017452">
    <property type="entry name" value="GPCR_Rhodpsn_7TM"/>
</dbReference>
<comment type="function">
    <text evidence="1">Odorant receptor.</text>
</comment>
<dbReference type="GO" id="GO:0005886">
    <property type="term" value="C:plasma membrane"/>
    <property type="evidence" value="ECO:0007669"/>
    <property type="project" value="UniProtKB-SubCell"/>
</dbReference>
<feature type="transmembrane region" description="Helical" evidence="12">
    <location>
        <begin position="209"/>
        <end position="242"/>
    </location>
</feature>
<keyword evidence="15" id="KW-1185">Reference proteome</keyword>
<reference evidence="14 15" key="1">
    <citation type="journal article" date="2019" name="Proc. Natl. Acad. Sci. U.S.A.">
        <title>Regulatory changes in pterin and carotenoid genes underlie balanced color polymorphisms in the wall lizard.</title>
        <authorList>
            <person name="Andrade P."/>
            <person name="Pinho C."/>
            <person name="Perez I de Lanuza G."/>
            <person name="Afonso S."/>
            <person name="Brejcha J."/>
            <person name="Rubin C.J."/>
            <person name="Wallerman O."/>
            <person name="Pereira P."/>
            <person name="Sabatino S.J."/>
            <person name="Bellati A."/>
            <person name="Pellitteri-Rosa D."/>
            <person name="Bosakova Z."/>
            <person name="Bunikis I."/>
            <person name="Carretero M.A."/>
            <person name="Feiner N."/>
            <person name="Marsik P."/>
            <person name="Pauperio F."/>
            <person name="Salvi D."/>
            <person name="Soler L."/>
            <person name="While G.M."/>
            <person name="Uller T."/>
            <person name="Font E."/>
            <person name="Andersson L."/>
            <person name="Carneiro M."/>
        </authorList>
    </citation>
    <scope>NUCLEOTIDE SEQUENCE</scope>
</reference>
<dbReference type="PROSITE" id="PS50262">
    <property type="entry name" value="G_PROTEIN_RECEP_F1_2"/>
    <property type="match status" value="1"/>
</dbReference>
<keyword evidence="9 12" id="KW-0472">Membrane</keyword>
<dbReference type="InterPro" id="IPR050516">
    <property type="entry name" value="Olfactory_GPCR"/>
</dbReference>
<keyword evidence="3" id="KW-1003">Cell membrane</keyword>
<evidence type="ECO:0000313" key="15">
    <source>
        <dbReference type="Proteomes" id="UP000472272"/>
    </source>
</evidence>
<sequence>MSQCQSLVFVCVCVCVTEDKMSNLTSISMFLLKEFSDVRELQILHFFLFLGFYLTTLAGNLLIIAVVALDHHLHKPMYFFLTNLALMDVGSVSAIIPKSMVNSIMNSRSISYSGCVVQVFFFFFFAASDLSLLTVMAHDRFVAICHPLQYETIMHKAACIQIIVIVWITSLLYAMLHTCGTFANTFCSNTVNQFFCEIPKLLKLSCSNIYLVEAGFILIGCFIGIGCFIFITITYIQVFAAVRKIPSVHGKKKALSTCLPHLTVVSVLLFTGVFAYTRPPSSVSSDLDIVFSVIYTIIPPMLNPFIYSMRNKEIQTAFWKLLHLGHSSKSIFRVL</sequence>
<dbReference type="GO" id="GO:0004984">
    <property type="term" value="F:olfactory receptor activity"/>
    <property type="evidence" value="ECO:0007669"/>
    <property type="project" value="InterPro"/>
</dbReference>
<dbReference type="PRINTS" id="PR00245">
    <property type="entry name" value="OLFACTORYR"/>
</dbReference>